<keyword evidence="4 11" id="KW-0479">Metal-binding</keyword>
<dbReference type="InterPro" id="IPR000571">
    <property type="entry name" value="Znf_CCCH"/>
</dbReference>
<dbReference type="PANTHER" id="PTHR23102">
    <property type="entry name" value="CLEAVAGE AND POLYADENYLATION SPECIFICITY FACTOR SUBUNIT 4-RELATED"/>
    <property type="match status" value="1"/>
</dbReference>
<dbReference type="OMA" id="SLVCKHY"/>
<evidence type="ECO:0000256" key="11">
    <source>
        <dbReference type="PROSITE-ProRule" id="PRU00723"/>
    </source>
</evidence>
<evidence type="ECO:0000313" key="16">
    <source>
        <dbReference type="Proteomes" id="UP000001611"/>
    </source>
</evidence>
<evidence type="ECO:0000256" key="8">
    <source>
        <dbReference type="ARBA" id="ARBA00022884"/>
    </source>
</evidence>
<dbReference type="Proteomes" id="UP000001611">
    <property type="component" value="Unassembled WGS sequence"/>
</dbReference>
<feature type="domain" description="C3H1-type" evidence="14">
    <location>
        <begin position="198"/>
        <end position="225"/>
    </location>
</feature>
<feature type="compositionally biased region" description="Gly residues" evidence="13">
    <location>
        <begin position="366"/>
        <end position="375"/>
    </location>
</feature>
<dbReference type="GO" id="GO:0031124">
    <property type="term" value="P:mRNA 3'-end processing"/>
    <property type="evidence" value="ECO:0007669"/>
    <property type="project" value="UniProtKB-UniRule"/>
</dbReference>
<keyword evidence="8 12" id="KW-0694">RNA-binding</keyword>
<feature type="region of interest" description="Disordered" evidence="13">
    <location>
        <begin position="108"/>
        <end position="136"/>
    </location>
</feature>
<dbReference type="EMBL" id="DS572708">
    <property type="protein sequence ID" value="EGY15660.1"/>
    <property type="molecule type" value="Genomic_DNA"/>
</dbReference>
<dbReference type="SMART" id="SM00356">
    <property type="entry name" value="ZnF_C3H1"/>
    <property type="match status" value="4"/>
</dbReference>
<dbReference type="AlphaFoldDB" id="G2X9J2"/>
<dbReference type="InParanoid" id="G2X9J2"/>
<dbReference type="SUPFAM" id="SSF90229">
    <property type="entry name" value="CCCH zinc finger"/>
    <property type="match status" value="2"/>
</dbReference>
<sequence length="395" mass="43892">MATEREDITWATQNSRCSDRCNLKRCVAPAVRSFWFNSSSESSRRGQGHHTQRQLSPYTPLCQSPATRAAHSSTLNHEITWQRYFFTAPGRTRQRTPRLILLQTLNTEHRPLPNAPASRSQTTRAPSTAGQPGPEAHTMAAMTAHPSLAPSRAAPDLASHTEPAATFDFTPFLRATHQHALAADSAPGGQPAHTHAGRGPSLVCKHWLRGLCKKGAHCEFLHEYNLRKMPECNFFTRNGYCSNGEECLYLHIDPQSKLPPCPHYDMGFCPLGPACAKKHVRRALCLFYLAGFCPAGRDCRDGAHPRWRKDLERPKLKVEVQREEEELKRQEELERQAAGLHEPQRDMRDDRGGFGDRGDRRHGHGGRGGGGAGGGKWRDRGGGGGGGRRFRGRGH</sequence>
<dbReference type="GO" id="GO:0008270">
    <property type="term" value="F:zinc ion binding"/>
    <property type="evidence" value="ECO:0007669"/>
    <property type="project" value="UniProtKB-KW"/>
</dbReference>
<protein>
    <recommendedName>
        <fullName evidence="12">mRNA 3'-end-processing protein</fullName>
    </recommendedName>
</protein>
<evidence type="ECO:0000256" key="7">
    <source>
        <dbReference type="ARBA" id="ARBA00022833"/>
    </source>
</evidence>
<feature type="domain" description="C3H1-type" evidence="14">
    <location>
        <begin position="255"/>
        <end position="282"/>
    </location>
</feature>
<keyword evidence="3 12" id="KW-0507">mRNA processing</keyword>
<keyword evidence="7 11" id="KW-0862">Zinc</keyword>
<proteinExistence type="inferred from homology"/>
<evidence type="ECO:0000256" key="9">
    <source>
        <dbReference type="ARBA" id="ARBA00023242"/>
    </source>
</evidence>
<dbReference type="InterPro" id="IPR045348">
    <property type="entry name" value="CPSF4/Yth1"/>
</dbReference>
<dbReference type="GO" id="GO:0003723">
    <property type="term" value="F:RNA binding"/>
    <property type="evidence" value="ECO:0007669"/>
    <property type="project" value="UniProtKB-UniRule"/>
</dbReference>
<dbReference type="RefSeq" id="XP_009657823.1">
    <property type="nucleotide sequence ID" value="XM_009659528.1"/>
</dbReference>
<dbReference type="eggNOG" id="KOG1040">
    <property type="taxonomic scope" value="Eukaryota"/>
</dbReference>
<evidence type="ECO:0000256" key="2">
    <source>
        <dbReference type="ARBA" id="ARBA00008907"/>
    </source>
</evidence>
<feature type="compositionally biased region" description="Basic and acidic residues" evidence="13">
    <location>
        <begin position="319"/>
        <end position="335"/>
    </location>
</feature>
<evidence type="ECO:0000256" key="6">
    <source>
        <dbReference type="ARBA" id="ARBA00022771"/>
    </source>
</evidence>
<comment type="subcellular location">
    <subcellularLocation>
        <location evidence="1 12">Nucleus</location>
    </subcellularLocation>
</comment>
<evidence type="ECO:0000313" key="15">
    <source>
        <dbReference type="EMBL" id="EGY15660.1"/>
    </source>
</evidence>
<feature type="compositionally biased region" description="Basic and acidic residues" evidence="13">
    <location>
        <begin position="342"/>
        <end position="359"/>
    </location>
</feature>
<feature type="region of interest" description="Disordered" evidence="13">
    <location>
        <begin position="319"/>
        <end position="395"/>
    </location>
</feature>
<dbReference type="PROSITE" id="PS50103">
    <property type="entry name" value="ZF_C3H1"/>
    <property type="match status" value="4"/>
</dbReference>
<keyword evidence="6 11" id="KW-0863">Zinc-finger</keyword>
<reference evidence="15 16" key="1">
    <citation type="submission" date="2008-03" db="EMBL/GenBank/DDBJ databases">
        <title>The Genome Sequence of Verticillium dahliae VdLs.17.</title>
        <authorList>
            <consortium name="The Broad Institute Genome Sequencing Platform"/>
            <person name="Ma L.-J.J."/>
            <person name="Klosterman S.J."/>
            <person name="Subbarao K."/>
            <person name="Dobinson K."/>
            <person name="Veronese P."/>
            <person name="Kang S."/>
            <person name="Gold S.E."/>
            <person name="Young S."/>
            <person name="Jaffe D."/>
            <person name="Gnerre S."/>
            <person name="Berlin A."/>
            <person name="Heiman D."/>
            <person name="Hepburn T."/>
            <person name="Sykes S."/>
            <person name="Alvarado L."/>
            <person name="Kodira C.D."/>
            <person name="Lander E."/>
            <person name="Galagan J."/>
            <person name="Nusbaum C."/>
            <person name="Birren B."/>
        </authorList>
    </citation>
    <scope>NUCLEOTIDE SEQUENCE [LARGE SCALE GENOMIC DNA]</scope>
    <source>
        <strain evidence="16">VdLs.17 / ATCC MYA-4575 / FGSC 10137</strain>
    </source>
</reference>
<organism evidence="15 16">
    <name type="scientific">Verticillium dahliae (strain VdLs.17 / ATCC MYA-4575 / FGSC 10137)</name>
    <name type="common">Verticillium wilt</name>
    <dbReference type="NCBI Taxonomy" id="498257"/>
    <lineage>
        <taxon>Eukaryota</taxon>
        <taxon>Fungi</taxon>
        <taxon>Dikarya</taxon>
        <taxon>Ascomycota</taxon>
        <taxon>Pezizomycotina</taxon>
        <taxon>Sordariomycetes</taxon>
        <taxon>Hypocreomycetidae</taxon>
        <taxon>Glomerellales</taxon>
        <taxon>Plectosphaerellaceae</taxon>
        <taxon>Verticillium</taxon>
    </lineage>
</organism>
<dbReference type="PANTHER" id="PTHR23102:SF24">
    <property type="entry name" value="CLEAVAGE AND POLYADENYLATION SPECIFICITY FACTOR SUBUNIT 4"/>
    <property type="match status" value="1"/>
</dbReference>
<feature type="domain" description="C3H1-type" evidence="14">
    <location>
        <begin position="284"/>
        <end position="307"/>
    </location>
</feature>
<dbReference type="GeneID" id="20708287"/>
<feature type="zinc finger region" description="C3H1-type" evidence="11">
    <location>
        <begin position="198"/>
        <end position="225"/>
    </location>
</feature>
<accession>G2X9J2</accession>
<feature type="zinc finger region" description="C3H1-type" evidence="11">
    <location>
        <begin position="284"/>
        <end position="307"/>
    </location>
</feature>
<feature type="zinc finger region" description="C3H1-type" evidence="11">
    <location>
        <begin position="255"/>
        <end position="282"/>
    </location>
</feature>
<dbReference type="STRING" id="498257.G2X9J2"/>
<comment type="function">
    <text evidence="10 12">Component of the cleavage factor I (CF I) involved in pre-mRNA 3'-end processing.</text>
</comment>
<gene>
    <name evidence="15" type="ORF">VDAG_06824</name>
</gene>
<evidence type="ECO:0000256" key="4">
    <source>
        <dbReference type="ARBA" id="ARBA00022723"/>
    </source>
</evidence>
<dbReference type="KEGG" id="vda:VDAG_06824"/>
<dbReference type="GO" id="GO:0005634">
    <property type="term" value="C:nucleus"/>
    <property type="evidence" value="ECO:0007669"/>
    <property type="project" value="UniProtKB-SubCell"/>
</dbReference>
<feature type="region of interest" description="Disordered" evidence="13">
    <location>
        <begin position="38"/>
        <end position="59"/>
    </location>
</feature>
<evidence type="ECO:0000259" key="14">
    <source>
        <dbReference type="PROSITE" id="PS50103"/>
    </source>
</evidence>
<evidence type="ECO:0000256" key="13">
    <source>
        <dbReference type="SAM" id="MobiDB-lite"/>
    </source>
</evidence>
<evidence type="ECO:0000256" key="12">
    <source>
        <dbReference type="RuleBase" id="RU369008"/>
    </source>
</evidence>
<dbReference type="Pfam" id="PF00642">
    <property type="entry name" value="zf-CCCH"/>
    <property type="match status" value="2"/>
</dbReference>
<name>G2X9J2_VERDV</name>
<reference evidence="16" key="2">
    <citation type="journal article" date="2011" name="PLoS Pathog.">
        <title>Comparative genomics yields insights into niche adaptation of plant vascular wilt pathogens.</title>
        <authorList>
            <person name="Klosterman S.J."/>
            <person name="Subbarao K.V."/>
            <person name="Kang S."/>
            <person name="Veronese P."/>
            <person name="Gold S.E."/>
            <person name="Thomma B.P.H.J."/>
            <person name="Chen Z."/>
            <person name="Henrissat B."/>
            <person name="Lee Y.-H."/>
            <person name="Park J."/>
            <person name="Garcia-Pedrajas M.D."/>
            <person name="Barbara D.J."/>
            <person name="Anchieta A."/>
            <person name="de Jonge R."/>
            <person name="Santhanam P."/>
            <person name="Maruthachalam K."/>
            <person name="Atallah Z."/>
            <person name="Amyotte S.G."/>
            <person name="Paz Z."/>
            <person name="Inderbitzin P."/>
            <person name="Hayes R.J."/>
            <person name="Heiman D.I."/>
            <person name="Young S."/>
            <person name="Zeng Q."/>
            <person name="Engels R."/>
            <person name="Galagan J."/>
            <person name="Cuomo C.A."/>
            <person name="Dobinson K.F."/>
            <person name="Ma L.-J."/>
        </authorList>
    </citation>
    <scope>NUCLEOTIDE SEQUENCE [LARGE SCALE GENOMIC DNA]</scope>
    <source>
        <strain evidence="16">VdLs.17 / ATCC MYA-4575 / FGSC 10137</strain>
    </source>
</reference>
<evidence type="ECO:0000256" key="1">
    <source>
        <dbReference type="ARBA" id="ARBA00004123"/>
    </source>
</evidence>
<keyword evidence="5 12" id="KW-0677">Repeat</keyword>
<feature type="zinc finger region" description="C3H1-type" evidence="11">
    <location>
        <begin position="226"/>
        <end position="254"/>
    </location>
</feature>
<dbReference type="InterPro" id="IPR036855">
    <property type="entry name" value="Znf_CCCH_sf"/>
</dbReference>
<dbReference type="FunFam" id="4.10.1000.10:FF:000012">
    <property type="entry name" value="cleavage and polyadenylation specificity factor subunit 4"/>
    <property type="match status" value="1"/>
</dbReference>
<comment type="similarity">
    <text evidence="2 12">Belongs to the CPSF4/YTH1 family.</text>
</comment>
<keyword evidence="9 12" id="KW-0539">Nucleus</keyword>
<feature type="domain" description="C3H1-type" evidence="14">
    <location>
        <begin position="226"/>
        <end position="254"/>
    </location>
</feature>
<dbReference type="HOGENOM" id="CLU_698680_0_0_1"/>
<keyword evidence="16" id="KW-1185">Reference proteome</keyword>
<evidence type="ECO:0000256" key="3">
    <source>
        <dbReference type="ARBA" id="ARBA00022664"/>
    </source>
</evidence>
<dbReference type="OrthoDB" id="1914176at2759"/>
<feature type="compositionally biased region" description="Polar residues" evidence="13">
    <location>
        <begin position="117"/>
        <end position="130"/>
    </location>
</feature>
<evidence type="ECO:0000256" key="10">
    <source>
        <dbReference type="ARBA" id="ARBA00024826"/>
    </source>
</evidence>
<evidence type="ECO:0000256" key="5">
    <source>
        <dbReference type="ARBA" id="ARBA00022737"/>
    </source>
</evidence>
<dbReference type="Gene3D" id="4.10.1000.10">
    <property type="entry name" value="Zinc finger, CCCH-type"/>
    <property type="match status" value="1"/>
</dbReference>